<dbReference type="InterPro" id="IPR033910">
    <property type="entry name" value="GluRS_core"/>
</dbReference>
<reference evidence="13 14" key="2">
    <citation type="submission" date="2019-05" db="EMBL/GenBank/DDBJ databases">
        <title>Genome evolution of the obligate endosymbiont Buchnera aphidicola.</title>
        <authorList>
            <person name="Moran N.A."/>
        </authorList>
    </citation>
    <scope>NUCLEOTIDE SEQUENCE [LARGE SCALE GENOMIC DNA]</scope>
    <source>
        <strain evidence="13 14">Hla</strain>
    </source>
</reference>
<dbReference type="InterPro" id="IPR004527">
    <property type="entry name" value="Glu-tRNA-ligase_bac/mito"/>
</dbReference>
<comment type="subunit">
    <text evidence="3 10">Monomer.</text>
</comment>
<feature type="domain" description="Glutamyl/glutaminyl-tRNA synthetase class Ib catalytic" evidence="11">
    <location>
        <begin position="2"/>
        <end position="305"/>
    </location>
</feature>
<dbReference type="InterPro" id="IPR045462">
    <property type="entry name" value="aa-tRNA-synth_I_cd-bd"/>
</dbReference>
<comment type="similarity">
    <text evidence="2 10">Belongs to the class-I aminoacyl-tRNA synthetase family. Glutamate--tRNA ligase type 1 subfamily.</text>
</comment>
<dbReference type="FunFam" id="3.40.50.620:FF:000007">
    <property type="entry name" value="Glutamate--tRNA ligase"/>
    <property type="match status" value="1"/>
</dbReference>
<evidence type="ECO:0000256" key="3">
    <source>
        <dbReference type="ARBA" id="ARBA00011245"/>
    </source>
</evidence>
<dbReference type="InterPro" id="IPR014729">
    <property type="entry name" value="Rossmann-like_a/b/a_fold"/>
</dbReference>
<gene>
    <name evidence="10" type="primary">gltX</name>
    <name evidence="13" type="ORF">D9V68_00350</name>
</gene>
<dbReference type="NCBIfam" id="TIGR00464">
    <property type="entry name" value="gltX_bact"/>
    <property type="match status" value="1"/>
</dbReference>
<keyword evidence="9 10" id="KW-0030">Aminoacyl-tRNA synthetase</keyword>
<sequence length="471" mass="55172">MKVKTRFAPSPTGNLHIGSIRTALYSWLFAKHYNGEFVLRIEDTDLKRSASISIDSILNGLKWLGLDWDEGPYFQSKRLNRYKEVINGMLETGDAYICICSSEKVEETRIKQMSKGCKPRYLGTCRNLKLKNLFNQDYVVRFKNPLFGKVKFKDKIRGEITFNNEELDDLIIQRSNGIPTYNFCVVIDDLDMNITHVIRGEDHINNTPRQINILKSLGAKIPIYAHLSMILDEKGQKISKRKNAMNIIQYRENGFLPEALLNYVIRLGWSYGNKEIFDISEMKELFNLKCVSRSSSIINVKKLLWLNKYYINHLPLQYVSDLLKNYMKKENINIQNGPNLESLVKLFRNRYHTLKEITESCRYFYEEFNDFSQKAAEKYLIIENRSILEEFYKKIKNLSIWNHLDISQIINNLSLDMNLNTKKINMILRTAVTGDMNSPSISDIIYLINREKTLLRIQKAINYIKKISFKN</sequence>
<dbReference type="Pfam" id="PF00749">
    <property type="entry name" value="tRNA-synt_1c"/>
    <property type="match status" value="1"/>
</dbReference>
<dbReference type="GO" id="GO:0006424">
    <property type="term" value="P:glutamyl-tRNA aminoacylation"/>
    <property type="evidence" value="ECO:0007669"/>
    <property type="project" value="UniProtKB-UniRule"/>
</dbReference>
<keyword evidence="4 10" id="KW-0963">Cytoplasm</keyword>
<dbReference type="InterPro" id="IPR008925">
    <property type="entry name" value="aa_tRNA-synth_I_cd-bd_sf"/>
</dbReference>
<dbReference type="Gene3D" id="3.40.50.620">
    <property type="entry name" value="HUPs"/>
    <property type="match status" value="1"/>
</dbReference>
<dbReference type="RefSeq" id="WP_158357244.1">
    <property type="nucleotide sequence ID" value="NZ_CP034876.1"/>
</dbReference>
<dbReference type="GO" id="GO:0000049">
    <property type="term" value="F:tRNA binding"/>
    <property type="evidence" value="ECO:0007669"/>
    <property type="project" value="InterPro"/>
</dbReference>
<dbReference type="PANTHER" id="PTHR43311:SF2">
    <property type="entry name" value="GLUTAMATE--TRNA LIGASE, MITOCHONDRIAL-RELATED"/>
    <property type="match status" value="1"/>
</dbReference>
<evidence type="ECO:0000259" key="12">
    <source>
        <dbReference type="Pfam" id="PF19269"/>
    </source>
</evidence>
<feature type="binding site" evidence="10">
    <location>
        <position position="240"/>
    </location>
    <ligand>
        <name>ATP</name>
        <dbReference type="ChEBI" id="CHEBI:30616"/>
    </ligand>
</feature>
<evidence type="ECO:0000256" key="6">
    <source>
        <dbReference type="ARBA" id="ARBA00022741"/>
    </source>
</evidence>
<dbReference type="Proteomes" id="UP000298738">
    <property type="component" value="Chromosome"/>
</dbReference>
<dbReference type="CDD" id="cd00808">
    <property type="entry name" value="GluRS_core"/>
    <property type="match status" value="1"/>
</dbReference>
<dbReference type="GO" id="GO:0005829">
    <property type="term" value="C:cytosol"/>
    <property type="evidence" value="ECO:0007669"/>
    <property type="project" value="TreeGrafter"/>
</dbReference>
<evidence type="ECO:0000313" key="14">
    <source>
        <dbReference type="Proteomes" id="UP000298738"/>
    </source>
</evidence>
<keyword evidence="5 10" id="KW-0436">Ligase</keyword>
<organism evidence="13 14">
    <name type="scientific">Buchnera aphidicola</name>
    <name type="common">Hyperomyzus lactucae</name>
    <dbReference type="NCBI Taxonomy" id="1241860"/>
    <lineage>
        <taxon>Bacteria</taxon>
        <taxon>Pseudomonadati</taxon>
        <taxon>Pseudomonadota</taxon>
        <taxon>Gammaproteobacteria</taxon>
        <taxon>Enterobacterales</taxon>
        <taxon>Erwiniaceae</taxon>
        <taxon>Buchnera</taxon>
    </lineage>
</organism>
<evidence type="ECO:0000256" key="10">
    <source>
        <dbReference type="HAMAP-Rule" id="MF_00022"/>
    </source>
</evidence>
<dbReference type="InterPro" id="IPR020058">
    <property type="entry name" value="Glu/Gln-tRNA-synth_Ib_cat-dom"/>
</dbReference>
<evidence type="ECO:0000313" key="13">
    <source>
        <dbReference type="EMBL" id="QCI20814.1"/>
    </source>
</evidence>
<accession>A0A4D6Y2N4</accession>
<evidence type="ECO:0000256" key="9">
    <source>
        <dbReference type="ARBA" id="ARBA00023146"/>
    </source>
</evidence>
<dbReference type="OrthoDB" id="9807503at2"/>
<feature type="domain" description="Aminoacyl-tRNA synthetase class I anticodon-binding" evidence="12">
    <location>
        <begin position="322"/>
        <end position="461"/>
    </location>
</feature>
<keyword evidence="7 10" id="KW-0067">ATP-binding</keyword>
<evidence type="ECO:0000256" key="1">
    <source>
        <dbReference type="ARBA" id="ARBA00004496"/>
    </source>
</evidence>
<comment type="catalytic activity">
    <reaction evidence="10">
        <text>tRNA(Glu) + L-glutamate + ATP = L-glutamyl-tRNA(Glu) + AMP + diphosphate</text>
        <dbReference type="Rhea" id="RHEA:23540"/>
        <dbReference type="Rhea" id="RHEA-COMP:9663"/>
        <dbReference type="Rhea" id="RHEA-COMP:9680"/>
        <dbReference type="ChEBI" id="CHEBI:29985"/>
        <dbReference type="ChEBI" id="CHEBI:30616"/>
        <dbReference type="ChEBI" id="CHEBI:33019"/>
        <dbReference type="ChEBI" id="CHEBI:78442"/>
        <dbReference type="ChEBI" id="CHEBI:78520"/>
        <dbReference type="ChEBI" id="CHEBI:456215"/>
        <dbReference type="EC" id="6.1.1.17"/>
    </reaction>
</comment>
<keyword evidence="8 10" id="KW-0648">Protein biosynthesis</keyword>
<evidence type="ECO:0000256" key="8">
    <source>
        <dbReference type="ARBA" id="ARBA00022917"/>
    </source>
</evidence>
<evidence type="ECO:0000256" key="5">
    <source>
        <dbReference type="ARBA" id="ARBA00022598"/>
    </source>
</evidence>
<feature type="short sequence motif" description="'HIGH' region" evidence="10">
    <location>
        <begin position="9"/>
        <end position="19"/>
    </location>
</feature>
<dbReference type="InterPro" id="IPR020751">
    <property type="entry name" value="aa-tRNA-synth_I_codon-bd_sub2"/>
</dbReference>
<dbReference type="InterPro" id="IPR049940">
    <property type="entry name" value="GluQ/Sye"/>
</dbReference>
<evidence type="ECO:0000256" key="4">
    <source>
        <dbReference type="ARBA" id="ARBA00022490"/>
    </source>
</evidence>
<dbReference type="PRINTS" id="PR00987">
    <property type="entry name" value="TRNASYNTHGLU"/>
</dbReference>
<dbReference type="AlphaFoldDB" id="A0A4D6Y2N4"/>
<reference evidence="13 14" key="1">
    <citation type="submission" date="2018-12" db="EMBL/GenBank/DDBJ databases">
        <authorList>
            <person name="Chong R.A."/>
        </authorList>
    </citation>
    <scope>NUCLEOTIDE SEQUENCE [LARGE SCALE GENOMIC DNA]</scope>
    <source>
        <strain evidence="13 14">Hla</strain>
    </source>
</reference>
<dbReference type="SUPFAM" id="SSF48163">
    <property type="entry name" value="An anticodon-binding domain of class I aminoacyl-tRNA synthetases"/>
    <property type="match status" value="1"/>
</dbReference>
<dbReference type="EC" id="6.1.1.17" evidence="10"/>
<dbReference type="Pfam" id="PF19269">
    <property type="entry name" value="Anticodon_2"/>
    <property type="match status" value="1"/>
</dbReference>
<dbReference type="SUPFAM" id="SSF52374">
    <property type="entry name" value="Nucleotidylyl transferase"/>
    <property type="match status" value="1"/>
</dbReference>
<comment type="subcellular location">
    <subcellularLocation>
        <location evidence="1 10">Cytoplasm</location>
    </subcellularLocation>
</comment>
<evidence type="ECO:0000259" key="11">
    <source>
        <dbReference type="Pfam" id="PF00749"/>
    </source>
</evidence>
<dbReference type="HAMAP" id="MF_00022">
    <property type="entry name" value="Glu_tRNA_synth_type1"/>
    <property type="match status" value="1"/>
</dbReference>
<comment type="function">
    <text evidence="10">Catalyzes the attachment of glutamate to tRNA(Glu) in a two-step reaction: glutamate is first activated by ATP to form Glu-AMP and then transferred to the acceptor end of tRNA(Glu).</text>
</comment>
<dbReference type="InterPro" id="IPR000924">
    <property type="entry name" value="Glu/Gln-tRNA-synth"/>
</dbReference>
<dbReference type="GO" id="GO:0005524">
    <property type="term" value="F:ATP binding"/>
    <property type="evidence" value="ECO:0007669"/>
    <property type="project" value="UniProtKB-UniRule"/>
</dbReference>
<name>A0A4D6Y2N4_9GAMM</name>
<comment type="caution">
    <text evidence="10">Lacks conserved residue(s) required for the propagation of feature annotation.</text>
</comment>
<evidence type="ECO:0000256" key="7">
    <source>
        <dbReference type="ARBA" id="ARBA00022840"/>
    </source>
</evidence>
<protein>
    <recommendedName>
        <fullName evidence="10">Glutamate--tRNA ligase</fullName>
        <ecNumber evidence="10">6.1.1.17</ecNumber>
    </recommendedName>
    <alternativeName>
        <fullName evidence="10">Glutamyl-tRNA synthetase</fullName>
        <shortName evidence="10">GluRS</shortName>
    </alternativeName>
</protein>
<dbReference type="Gene3D" id="1.10.10.350">
    <property type="match status" value="1"/>
</dbReference>
<dbReference type="PANTHER" id="PTHR43311">
    <property type="entry name" value="GLUTAMATE--TRNA LIGASE"/>
    <property type="match status" value="1"/>
</dbReference>
<feature type="short sequence motif" description="'KMSKS' region" evidence="10">
    <location>
        <begin position="237"/>
        <end position="241"/>
    </location>
</feature>
<evidence type="ECO:0000256" key="2">
    <source>
        <dbReference type="ARBA" id="ARBA00007894"/>
    </source>
</evidence>
<dbReference type="GO" id="GO:0004818">
    <property type="term" value="F:glutamate-tRNA ligase activity"/>
    <property type="evidence" value="ECO:0007669"/>
    <property type="project" value="UniProtKB-UniRule"/>
</dbReference>
<dbReference type="EMBL" id="CP034876">
    <property type="protein sequence ID" value="QCI20814.1"/>
    <property type="molecule type" value="Genomic_DNA"/>
</dbReference>
<dbReference type="GO" id="GO:0008270">
    <property type="term" value="F:zinc ion binding"/>
    <property type="evidence" value="ECO:0007669"/>
    <property type="project" value="InterPro"/>
</dbReference>
<proteinExistence type="inferred from homology"/>
<keyword evidence="6 10" id="KW-0547">Nucleotide-binding</keyword>